<dbReference type="InterPro" id="IPR028045">
    <property type="entry name" value="HROB"/>
</dbReference>
<name>A0ABV0REV2_9TELE</name>
<dbReference type="PANTHER" id="PTHR14523:SF1">
    <property type="entry name" value="HOMOLOGOUS RECOMBINATION OB-FOLD PROTEIN"/>
    <property type="match status" value="1"/>
</dbReference>
<comment type="caution">
    <text evidence="1">The sequence shown here is derived from an EMBL/GenBank/DDBJ whole genome shotgun (WGS) entry which is preliminary data.</text>
</comment>
<protein>
    <submittedName>
        <fullName evidence="1">Uncharacterized protein</fullName>
    </submittedName>
</protein>
<organism evidence="1 2">
    <name type="scientific">Xenoophorus captivus</name>
    <dbReference type="NCBI Taxonomy" id="1517983"/>
    <lineage>
        <taxon>Eukaryota</taxon>
        <taxon>Metazoa</taxon>
        <taxon>Chordata</taxon>
        <taxon>Craniata</taxon>
        <taxon>Vertebrata</taxon>
        <taxon>Euteleostomi</taxon>
        <taxon>Actinopterygii</taxon>
        <taxon>Neopterygii</taxon>
        <taxon>Teleostei</taxon>
        <taxon>Neoteleostei</taxon>
        <taxon>Acanthomorphata</taxon>
        <taxon>Ovalentaria</taxon>
        <taxon>Atherinomorphae</taxon>
        <taxon>Cyprinodontiformes</taxon>
        <taxon>Goodeidae</taxon>
        <taxon>Xenoophorus</taxon>
    </lineage>
</organism>
<accession>A0ABV0REV2</accession>
<dbReference type="PANTHER" id="PTHR14523">
    <property type="entry name" value="UNCHARACTERIZED PROTEIN C17ORF53 HOMOLOG"/>
    <property type="match status" value="1"/>
</dbReference>
<evidence type="ECO:0000313" key="2">
    <source>
        <dbReference type="Proteomes" id="UP001434883"/>
    </source>
</evidence>
<gene>
    <name evidence="1" type="ORF">XENOCAPTIV_020216</name>
</gene>
<proteinExistence type="predicted"/>
<evidence type="ECO:0000313" key="1">
    <source>
        <dbReference type="EMBL" id="MEQ2205987.1"/>
    </source>
</evidence>
<dbReference type="EMBL" id="JAHRIN010042444">
    <property type="protein sequence ID" value="MEQ2205987.1"/>
    <property type="molecule type" value="Genomic_DNA"/>
</dbReference>
<keyword evidence="2" id="KW-1185">Reference proteome</keyword>
<sequence>MSFSQPEEEEFNGHAWTALKAEMGLDERNPKCFLHTYSVVMVLRKVTSRDEKPKMRSAANRLLYFLSVLLDLN</sequence>
<dbReference type="Proteomes" id="UP001434883">
    <property type="component" value="Unassembled WGS sequence"/>
</dbReference>
<reference evidence="1 2" key="1">
    <citation type="submission" date="2021-06" db="EMBL/GenBank/DDBJ databases">
        <authorList>
            <person name="Palmer J.M."/>
        </authorList>
    </citation>
    <scope>NUCLEOTIDE SEQUENCE [LARGE SCALE GENOMIC DNA]</scope>
    <source>
        <strain evidence="1 2">XC_2019</strain>
        <tissue evidence="1">Muscle</tissue>
    </source>
</reference>